<organism evidence="1">
    <name type="scientific">marine sediment metagenome</name>
    <dbReference type="NCBI Taxonomy" id="412755"/>
    <lineage>
        <taxon>unclassified sequences</taxon>
        <taxon>metagenomes</taxon>
        <taxon>ecological metagenomes</taxon>
    </lineage>
</organism>
<proteinExistence type="predicted"/>
<evidence type="ECO:0000313" key="1">
    <source>
        <dbReference type="EMBL" id="KKK65806.1"/>
    </source>
</evidence>
<dbReference type="EMBL" id="LAZR01060375">
    <property type="protein sequence ID" value="KKK65806.1"/>
    <property type="molecule type" value="Genomic_DNA"/>
</dbReference>
<sequence length="61" mass="6926">MRIRIGKKQRAILLHLDLIGPLLFSELSQSDQRGVRSLMRQGKVECFRVGPLIEVRAVEPA</sequence>
<comment type="caution">
    <text evidence="1">The sequence shown here is derived from an EMBL/GenBank/DDBJ whole genome shotgun (WGS) entry which is preliminary data.</text>
</comment>
<protein>
    <submittedName>
        <fullName evidence="1">Uncharacterized protein</fullName>
    </submittedName>
</protein>
<reference evidence="1" key="1">
    <citation type="journal article" date="2015" name="Nature">
        <title>Complex archaea that bridge the gap between prokaryotes and eukaryotes.</title>
        <authorList>
            <person name="Spang A."/>
            <person name="Saw J.H."/>
            <person name="Jorgensen S.L."/>
            <person name="Zaremba-Niedzwiedzka K."/>
            <person name="Martijn J."/>
            <person name="Lind A.E."/>
            <person name="van Eijk R."/>
            <person name="Schleper C."/>
            <person name="Guy L."/>
            <person name="Ettema T.J."/>
        </authorList>
    </citation>
    <scope>NUCLEOTIDE SEQUENCE</scope>
</reference>
<dbReference type="AlphaFoldDB" id="A0A0F9A0T2"/>
<accession>A0A0F9A0T2</accession>
<name>A0A0F9A0T2_9ZZZZ</name>
<gene>
    <name evidence="1" type="ORF">LCGC14_2970430</name>
</gene>